<protein>
    <submittedName>
        <fullName evidence="2">Uncharacterized protein</fullName>
    </submittedName>
</protein>
<organism evidence="2 3">
    <name type="scientific">Vitis vinifera</name>
    <name type="common">Grape</name>
    <dbReference type="NCBI Taxonomy" id="29760"/>
    <lineage>
        <taxon>Eukaryota</taxon>
        <taxon>Viridiplantae</taxon>
        <taxon>Streptophyta</taxon>
        <taxon>Embryophyta</taxon>
        <taxon>Tracheophyta</taxon>
        <taxon>Spermatophyta</taxon>
        <taxon>Magnoliopsida</taxon>
        <taxon>eudicotyledons</taxon>
        <taxon>Gunneridae</taxon>
        <taxon>Pentapetalae</taxon>
        <taxon>rosids</taxon>
        <taxon>Vitales</taxon>
        <taxon>Vitaceae</taxon>
        <taxon>Viteae</taxon>
        <taxon>Vitis</taxon>
    </lineage>
</organism>
<proteinExistence type="predicted"/>
<evidence type="ECO:0000313" key="2">
    <source>
        <dbReference type="EMBL" id="RVX23896.1"/>
    </source>
</evidence>
<dbReference type="EMBL" id="QGNW01000001">
    <property type="protein sequence ID" value="RVX23896.1"/>
    <property type="molecule type" value="Genomic_DNA"/>
</dbReference>
<dbReference type="AlphaFoldDB" id="A0A438KRU1"/>
<accession>A0A438KRU1</accession>
<dbReference type="Proteomes" id="UP000288805">
    <property type="component" value="Unassembled WGS sequence"/>
</dbReference>
<gene>
    <name evidence="2" type="ORF">CK203_000395</name>
</gene>
<evidence type="ECO:0000313" key="3">
    <source>
        <dbReference type="Proteomes" id="UP000288805"/>
    </source>
</evidence>
<comment type="caution">
    <text evidence="2">The sequence shown here is derived from an EMBL/GenBank/DDBJ whole genome shotgun (WGS) entry which is preliminary data.</text>
</comment>
<feature type="region of interest" description="Disordered" evidence="1">
    <location>
        <begin position="1"/>
        <end position="22"/>
    </location>
</feature>
<evidence type="ECO:0000256" key="1">
    <source>
        <dbReference type="SAM" id="MobiDB-lite"/>
    </source>
</evidence>
<name>A0A438KRU1_VITVI</name>
<reference evidence="2 3" key="1">
    <citation type="journal article" date="2018" name="PLoS Genet.">
        <title>Population sequencing reveals clonal diversity and ancestral inbreeding in the grapevine cultivar Chardonnay.</title>
        <authorList>
            <person name="Roach M.J."/>
            <person name="Johnson D.L."/>
            <person name="Bohlmann J."/>
            <person name="van Vuuren H.J."/>
            <person name="Jones S.J."/>
            <person name="Pretorius I.S."/>
            <person name="Schmidt S.A."/>
            <person name="Borneman A.R."/>
        </authorList>
    </citation>
    <scope>NUCLEOTIDE SEQUENCE [LARGE SCALE GENOMIC DNA]</scope>
    <source>
        <strain evidence="3">cv. Chardonnay</strain>
        <tissue evidence="2">Leaf</tissue>
    </source>
</reference>
<sequence>MANTDPHSGEHSGESSISPSVLSELTARMTEALSKALTSIPATDSAIAPIGIKLDAQITPSGHKS</sequence>